<evidence type="ECO:0000259" key="3">
    <source>
        <dbReference type="PROSITE" id="PS50977"/>
    </source>
</evidence>
<dbReference type="InterPro" id="IPR001647">
    <property type="entry name" value="HTH_TetR"/>
</dbReference>
<evidence type="ECO:0000256" key="2">
    <source>
        <dbReference type="PROSITE-ProRule" id="PRU00335"/>
    </source>
</evidence>
<evidence type="ECO:0000256" key="1">
    <source>
        <dbReference type="ARBA" id="ARBA00023125"/>
    </source>
</evidence>
<keyword evidence="1 2" id="KW-0238">DNA-binding</keyword>
<dbReference type="InterPro" id="IPR050624">
    <property type="entry name" value="HTH-type_Tx_Regulator"/>
</dbReference>
<reference evidence="4 5" key="1">
    <citation type="submission" date="2018-07" db="EMBL/GenBank/DDBJ databases">
        <title>Dyadobacter roseus sp. nov., isolated from rose rhizosphere soil.</title>
        <authorList>
            <person name="Chen L."/>
        </authorList>
    </citation>
    <scope>NUCLEOTIDE SEQUENCE [LARGE SCALE GENOMIC DNA]</scope>
    <source>
        <strain evidence="4 5">RS19</strain>
    </source>
</reference>
<dbReference type="InterPro" id="IPR009057">
    <property type="entry name" value="Homeodomain-like_sf"/>
</dbReference>
<dbReference type="RefSeq" id="WP_115831422.1">
    <property type="nucleotide sequence ID" value="NZ_QNUL01000009.1"/>
</dbReference>
<feature type="domain" description="HTH tetR-type" evidence="3">
    <location>
        <begin position="6"/>
        <end position="66"/>
    </location>
</feature>
<evidence type="ECO:0000313" key="4">
    <source>
        <dbReference type="EMBL" id="REA60900.1"/>
    </source>
</evidence>
<dbReference type="SUPFAM" id="SSF46689">
    <property type="entry name" value="Homeodomain-like"/>
    <property type="match status" value="1"/>
</dbReference>
<dbReference type="OrthoDB" id="9789566at2"/>
<sequence>MKVKSEILRCKILSAADCLFQKYGLNKTTMEDIAREAGKGKSTLYYYFKSKEEIFDAIIQDEKNKFFDQAQKLIAAAPSARQKMEEFCKSRLLRIKEVTNLYEVMINEVREMLGNGQMTDPTLKYRTEHNEKEIRILKGILQYGVATKEFRFFTEKELDIMAFVLMSANHGLELDLILYNRVDDVDGKVNFLNEMMMIGIMRQ</sequence>
<dbReference type="PROSITE" id="PS50977">
    <property type="entry name" value="HTH_TETR_2"/>
    <property type="match status" value="1"/>
</dbReference>
<keyword evidence="5" id="KW-1185">Reference proteome</keyword>
<comment type="caution">
    <text evidence="4">The sequence shown here is derived from an EMBL/GenBank/DDBJ whole genome shotgun (WGS) entry which is preliminary data.</text>
</comment>
<dbReference type="PRINTS" id="PR00455">
    <property type="entry name" value="HTHTETR"/>
</dbReference>
<dbReference type="PANTHER" id="PTHR43479">
    <property type="entry name" value="ACREF/ENVCD OPERON REPRESSOR-RELATED"/>
    <property type="match status" value="1"/>
</dbReference>
<organism evidence="4 5">
    <name type="scientific">Dyadobacter luteus</name>
    <dbReference type="NCBI Taxonomy" id="2259619"/>
    <lineage>
        <taxon>Bacteria</taxon>
        <taxon>Pseudomonadati</taxon>
        <taxon>Bacteroidota</taxon>
        <taxon>Cytophagia</taxon>
        <taxon>Cytophagales</taxon>
        <taxon>Spirosomataceae</taxon>
        <taxon>Dyadobacter</taxon>
    </lineage>
</organism>
<dbReference type="Gene3D" id="1.10.10.60">
    <property type="entry name" value="Homeodomain-like"/>
    <property type="match status" value="1"/>
</dbReference>
<dbReference type="PANTHER" id="PTHR43479:SF11">
    <property type="entry name" value="ACREF_ENVCD OPERON REPRESSOR-RELATED"/>
    <property type="match status" value="1"/>
</dbReference>
<dbReference type="AlphaFoldDB" id="A0A3D8YAR6"/>
<proteinExistence type="predicted"/>
<dbReference type="GO" id="GO:0003677">
    <property type="term" value="F:DNA binding"/>
    <property type="evidence" value="ECO:0007669"/>
    <property type="project" value="UniProtKB-UniRule"/>
</dbReference>
<dbReference type="Pfam" id="PF00440">
    <property type="entry name" value="TetR_N"/>
    <property type="match status" value="1"/>
</dbReference>
<accession>A0A3D8YAR6</accession>
<dbReference type="EMBL" id="QNUL01000009">
    <property type="protein sequence ID" value="REA60900.1"/>
    <property type="molecule type" value="Genomic_DNA"/>
</dbReference>
<name>A0A3D8YAR6_9BACT</name>
<evidence type="ECO:0000313" key="5">
    <source>
        <dbReference type="Proteomes" id="UP000256373"/>
    </source>
</evidence>
<dbReference type="Gene3D" id="1.10.357.10">
    <property type="entry name" value="Tetracycline Repressor, domain 2"/>
    <property type="match status" value="1"/>
</dbReference>
<gene>
    <name evidence="4" type="ORF">DSL64_13445</name>
</gene>
<feature type="DNA-binding region" description="H-T-H motif" evidence="2">
    <location>
        <begin position="29"/>
        <end position="48"/>
    </location>
</feature>
<dbReference type="Proteomes" id="UP000256373">
    <property type="component" value="Unassembled WGS sequence"/>
</dbReference>
<protein>
    <recommendedName>
        <fullName evidence="3">HTH tetR-type domain-containing protein</fullName>
    </recommendedName>
</protein>